<evidence type="ECO:0000256" key="1">
    <source>
        <dbReference type="ARBA" id="ARBA00005445"/>
    </source>
</evidence>
<dbReference type="Proteomes" id="UP001501556">
    <property type="component" value="Unassembled WGS sequence"/>
</dbReference>
<evidence type="ECO:0000313" key="5">
    <source>
        <dbReference type="Proteomes" id="UP001501556"/>
    </source>
</evidence>
<comment type="caution">
    <text evidence="4">The sequence shown here is derived from an EMBL/GenBank/DDBJ whole genome shotgun (WGS) entry which is preliminary data.</text>
</comment>
<protein>
    <recommendedName>
        <fullName evidence="6">Por secretion system C-terminal sorting domain-containing protein</fullName>
    </recommendedName>
</protein>
<evidence type="ECO:0000313" key="4">
    <source>
        <dbReference type="EMBL" id="GAA3990522.1"/>
    </source>
</evidence>
<keyword evidence="5" id="KW-1185">Reference proteome</keyword>
<gene>
    <name evidence="4" type="ORF">GCM10022407_38780</name>
</gene>
<keyword evidence="2 3" id="KW-0732">Signal</keyword>
<reference evidence="5" key="1">
    <citation type="journal article" date="2019" name="Int. J. Syst. Evol. Microbiol.">
        <title>The Global Catalogue of Microorganisms (GCM) 10K type strain sequencing project: providing services to taxonomists for standard genome sequencing and annotation.</title>
        <authorList>
            <consortium name="The Broad Institute Genomics Platform"/>
            <consortium name="The Broad Institute Genome Sequencing Center for Infectious Disease"/>
            <person name="Wu L."/>
            <person name="Ma J."/>
        </authorList>
    </citation>
    <scope>NUCLEOTIDE SEQUENCE [LARGE SCALE GENOMIC DNA]</scope>
    <source>
        <strain evidence="5">JCM 17217</strain>
    </source>
</reference>
<dbReference type="Pfam" id="PF11999">
    <property type="entry name" value="Ice_binding"/>
    <property type="match status" value="1"/>
</dbReference>
<dbReference type="InterPro" id="IPR021884">
    <property type="entry name" value="Ice-bd_prot"/>
</dbReference>
<dbReference type="EMBL" id="BAABDI010000040">
    <property type="protein sequence ID" value="GAA3990522.1"/>
    <property type="molecule type" value="Genomic_DNA"/>
</dbReference>
<proteinExistence type="inferred from homology"/>
<accession>A0ABP7QZS6</accession>
<feature type="chain" id="PRO_5045595661" description="Por secretion system C-terminal sorting domain-containing protein" evidence="3">
    <location>
        <begin position="26"/>
        <end position="417"/>
    </location>
</feature>
<dbReference type="RefSeq" id="WP_345127123.1">
    <property type="nucleotide sequence ID" value="NZ_BAABDI010000040.1"/>
</dbReference>
<evidence type="ECO:0000256" key="2">
    <source>
        <dbReference type="ARBA" id="ARBA00022729"/>
    </source>
</evidence>
<name>A0ABP7QZS6_9BACT</name>
<sequence length="417" mass="43546">MKILILLALTSGGLLSSIHQSCAQAPNLGLATPFALFTSIGDFNNTGATAVTGNIGTNAGVLTGFPPGTFTGTKHVVDSVSADVAKDVDAAYNSLADFTQGSLLGTTLGSGQMLTAGTYRVGTGASLTGVLNLNGEGDANALFIIKINGPLSAAALSNVRLINAAAWENVYWKVSGPVTIGANAAFKGTILSNGDITLLANAALQGRGLSRLGVITLDNNVATISAAPMPLPVQLISFTAEHRNGTALVRWATASELKNAYFAVQSSVDGRQYRTVGRVSGHATTTTPQAYAWTDANLERYSASVVYYRLKQVDSDSSSHYSSVRTVTTAPIAGLRVSVYPSPSRLPCNLHIDTEQAGPATLRLTNALGRVVAERQLVLVMGSNPLPLEPATCLSSGLYFLHVEQGALRQTVRLVRE</sequence>
<evidence type="ECO:0008006" key="6">
    <source>
        <dbReference type="Google" id="ProtNLM"/>
    </source>
</evidence>
<organism evidence="4 5">
    <name type="scientific">Hymenobacter antarcticus</name>
    <dbReference type="NCBI Taxonomy" id="486270"/>
    <lineage>
        <taxon>Bacteria</taxon>
        <taxon>Pseudomonadati</taxon>
        <taxon>Bacteroidota</taxon>
        <taxon>Cytophagia</taxon>
        <taxon>Cytophagales</taxon>
        <taxon>Hymenobacteraceae</taxon>
        <taxon>Hymenobacter</taxon>
    </lineage>
</organism>
<feature type="signal peptide" evidence="3">
    <location>
        <begin position="1"/>
        <end position="25"/>
    </location>
</feature>
<dbReference type="InterPro" id="IPR026444">
    <property type="entry name" value="Secre_tail"/>
</dbReference>
<evidence type="ECO:0000256" key="3">
    <source>
        <dbReference type="SAM" id="SignalP"/>
    </source>
</evidence>
<dbReference type="NCBIfam" id="TIGR04183">
    <property type="entry name" value="Por_Secre_tail"/>
    <property type="match status" value="1"/>
</dbReference>
<comment type="similarity">
    <text evidence="1">Belongs to the ice-binding protein family.</text>
</comment>